<dbReference type="OrthoDB" id="258535at2"/>
<dbReference type="PANTHER" id="PTHR40050:SF1">
    <property type="entry name" value="INNER SPORE COAT PROTEIN H"/>
    <property type="match status" value="1"/>
</dbReference>
<evidence type="ECO:0000313" key="1">
    <source>
        <dbReference type="EMBL" id="TWT30453.1"/>
    </source>
</evidence>
<keyword evidence="1" id="KW-0946">Virion</keyword>
<dbReference type="PANTHER" id="PTHR40050">
    <property type="entry name" value="INNER SPORE COAT PROTEIN H"/>
    <property type="match status" value="1"/>
</dbReference>
<dbReference type="InterPro" id="IPR014867">
    <property type="entry name" value="Spore_coat_CotH_CotH2/3/7"/>
</dbReference>
<keyword evidence="2" id="KW-1185">Reference proteome</keyword>
<proteinExistence type="predicted"/>
<dbReference type="EMBL" id="SIHJ01000005">
    <property type="protein sequence ID" value="TWT30453.1"/>
    <property type="molecule type" value="Genomic_DNA"/>
</dbReference>
<organism evidence="1 2">
    <name type="scientific">Posidoniimonas corsicana</name>
    <dbReference type="NCBI Taxonomy" id="1938618"/>
    <lineage>
        <taxon>Bacteria</taxon>
        <taxon>Pseudomonadati</taxon>
        <taxon>Planctomycetota</taxon>
        <taxon>Planctomycetia</taxon>
        <taxon>Pirellulales</taxon>
        <taxon>Lacipirellulaceae</taxon>
        <taxon>Posidoniimonas</taxon>
    </lineage>
</organism>
<comment type="caution">
    <text evidence="1">The sequence shown here is derived from an EMBL/GenBank/DDBJ whole genome shotgun (WGS) entry which is preliminary data.</text>
</comment>
<accession>A0A5C5UXT0</accession>
<protein>
    <submittedName>
        <fullName evidence="1">Inner spore coat protein H</fullName>
    </submittedName>
</protein>
<dbReference type="Pfam" id="PF08757">
    <property type="entry name" value="CotH"/>
    <property type="match status" value="1"/>
</dbReference>
<dbReference type="Proteomes" id="UP000316714">
    <property type="component" value="Unassembled WGS sequence"/>
</dbReference>
<sequence>MSSRVAYRSAFRLMAVFVWCVLSPLWCGAAELDPDALFDPGRLLEVEITLPEEDWDQLRRQTRFRGGFGAMFGSDPADKPFTYFKGDVTIDGVAVGSVGVRKKGFFGSLDETRPSLKIKFDKYVDQDPAAGLDKLTLNNNKQDASVLSQLLAYRVFNDAGVHAPRCSLALVKVNGRPLGVYSNVESVTAPFLKARFGDDSGALYEGTVVDFHPRAVEKLEAKTDQENRADAKRLAELLEGEGGLPVEELSTLVDIDQFLRFWAVESLLGFWDGYTQDQNNYFVYDDPSDGRYRFIPWGADVCFTTGGGPFARMGGGRHSEAVHAAAMLPNRLYHSDGIPARYKQAMLNVLASAWEEEQLLAEVDRVEQLVDGQLHEDQLASARSGGWGIQPLTTDRVREFIKGRREVVMAELEDGPVEVAKKPRVPMHTVEVGAASGSFTTHWSDDPNAAQQSDQLKLALTLNGEEVTLEEAGVVAQPLQMPRFGPPGPSDGPAPAPPATIEVRGRRASDDQRLTLTLVIDRDALAAGKTEPIRVSGSLREGAGQFGFPGQMLTGTLTLTSGGTNEGDEIAGAFEAEIVEMRGGMFDGMRGGPR</sequence>
<keyword evidence="1" id="KW-0167">Capsid protein</keyword>
<gene>
    <name evidence="1" type="primary">cotH</name>
    <name evidence="1" type="ORF">KOR34_50120</name>
</gene>
<evidence type="ECO:0000313" key="2">
    <source>
        <dbReference type="Proteomes" id="UP000316714"/>
    </source>
</evidence>
<name>A0A5C5UXT0_9BACT</name>
<dbReference type="AlphaFoldDB" id="A0A5C5UXT0"/>
<reference evidence="1 2" key="1">
    <citation type="submission" date="2019-02" db="EMBL/GenBank/DDBJ databases">
        <title>Deep-cultivation of Planctomycetes and their phenomic and genomic characterization uncovers novel biology.</title>
        <authorList>
            <person name="Wiegand S."/>
            <person name="Jogler M."/>
            <person name="Boedeker C."/>
            <person name="Pinto D."/>
            <person name="Vollmers J."/>
            <person name="Rivas-Marin E."/>
            <person name="Kohn T."/>
            <person name="Peeters S.H."/>
            <person name="Heuer A."/>
            <person name="Rast P."/>
            <person name="Oberbeckmann S."/>
            <person name="Bunk B."/>
            <person name="Jeske O."/>
            <person name="Meyerdierks A."/>
            <person name="Storesund J.E."/>
            <person name="Kallscheuer N."/>
            <person name="Luecker S."/>
            <person name="Lage O.M."/>
            <person name="Pohl T."/>
            <person name="Merkel B.J."/>
            <person name="Hornburger P."/>
            <person name="Mueller R.-W."/>
            <person name="Bruemmer F."/>
            <person name="Labrenz M."/>
            <person name="Spormann A.M."/>
            <person name="Op Den Camp H."/>
            <person name="Overmann J."/>
            <person name="Amann R."/>
            <person name="Jetten M.S.M."/>
            <person name="Mascher T."/>
            <person name="Medema M.H."/>
            <person name="Devos D.P."/>
            <person name="Kaster A.-K."/>
            <person name="Ovreas L."/>
            <person name="Rohde M."/>
            <person name="Galperin M.Y."/>
            <person name="Jogler C."/>
        </authorList>
    </citation>
    <scope>NUCLEOTIDE SEQUENCE [LARGE SCALE GENOMIC DNA]</scope>
    <source>
        <strain evidence="1 2">KOR34</strain>
    </source>
</reference>
<dbReference type="RefSeq" id="WP_146568806.1">
    <property type="nucleotide sequence ID" value="NZ_SIHJ01000005.1"/>
</dbReference>